<evidence type="ECO:0000313" key="1">
    <source>
        <dbReference type="EMBL" id="QII09385.1"/>
    </source>
</evidence>
<reference evidence="1 2" key="1">
    <citation type="submission" date="2020-02" db="EMBL/GenBank/DDBJ databases">
        <title>Newly sequenced genome of strain CSTR1 showed variability in Candidatus Kuenenia stuttgartiensis genomes.</title>
        <authorList>
            <person name="Ding C."/>
            <person name="Adrian L."/>
        </authorList>
    </citation>
    <scope>NUCLEOTIDE SEQUENCE [LARGE SCALE GENOMIC DNA]</scope>
    <source>
        <strain evidence="1 2">CSTR1</strain>
    </source>
</reference>
<dbReference type="AlphaFoldDB" id="A0A6G7GIQ0"/>
<organism evidence="1 2">
    <name type="scientific">Kuenenia stuttgartiensis</name>
    <dbReference type="NCBI Taxonomy" id="174633"/>
    <lineage>
        <taxon>Bacteria</taxon>
        <taxon>Pseudomonadati</taxon>
        <taxon>Planctomycetota</taxon>
        <taxon>Candidatus Brocadiia</taxon>
        <taxon>Candidatus Brocadiales</taxon>
        <taxon>Candidatus Brocadiaceae</taxon>
        <taxon>Candidatus Kuenenia</taxon>
    </lineage>
</organism>
<proteinExistence type="predicted"/>
<gene>
    <name evidence="1" type="ORF">KsCSTR_00060</name>
</gene>
<dbReference type="EMBL" id="CP049055">
    <property type="protein sequence ID" value="QII09385.1"/>
    <property type="molecule type" value="Genomic_DNA"/>
</dbReference>
<sequence length="37" mass="4340">MNDANFAMVLIIRQGFLRRGNIFRVLAQKMRFVTKAI</sequence>
<accession>A0A6G7GIQ0</accession>
<protein>
    <submittedName>
        <fullName evidence="1">Uncharacterized protein</fullName>
    </submittedName>
</protein>
<evidence type="ECO:0000313" key="2">
    <source>
        <dbReference type="Proteomes" id="UP000501926"/>
    </source>
</evidence>
<name>A0A6G7GIQ0_KUEST</name>
<dbReference type="Proteomes" id="UP000501926">
    <property type="component" value="Chromosome"/>
</dbReference>